<protein>
    <submittedName>
        <fullName evidence="1">Uncharacterized protein</fullName>
    </submittedName>
</protein>
<evidence type="ECO:0000313" key="1">
    <source>
        <dbReference type="EMBL" id="GAF73897.1"/>
    </source>
</evidence>
<sequence length="273" mass="31845">MKIYKLKIIRLYKMSTPDNVLTIKELNVDMIPPITAKMDDPDHGGSKIVVIGKPGTGKTTLITSLLYEKKHIFPIAMAQSGTEDSNGHYRKIFPSSFVYNKLVEGRVEDFVKRQKIAKKHLPNPWAILLLDDCTDDPKLFSKPLFQGLYKNGRHWKMWFILSLQHCMDIKPVIRTNIDGTFILREPSLKNRKQLWENYAGIIPDFNMFCEIMDNITDDYTALYIHNATHSNKLTDCIFYYKAVKVPPDFKLGSKDFWKFHNNRYDDKYVDPIF</sequence>
<dbReference type="SUPFAM" id="SSF52540">
    <property type="entry name" value="P-loop containing nucleoside triphosphate hydrolases"/>
    <property type="match status" value="1"/>
</dbReference>
<reference evidence="1" key="1">
    <citation type="journal article" date="2014" name="Front. Microbiol.">
        <title>High frequency of phylogenetically diverse reductive dehalogenase-homologous genes in deep subseafloor sedimentary metagenomes.</title>
        <authorList>
            <person name="Kawai M."/>
            <person name="Futagami T."/>
            <person name="Toyoda A."/>
            <person name="Takaki Y."/>
            <person name="Nishi S."/>
            <person name="Hori S."/>
            <person name="Arai W."/>
            <person name="Tsubouchi T."/>
            <person name="Morono Y."/>
            <person name="Uchiyama I."/>
            <person name="Ito T."/>
            <person name="Fujiyama A."/>
            <person name="Inagaki F."/>
            <person name="Takami H."/>
        </authorList>
    </citation>
    <scope>NUCLEOTIDE SEQUENCE</scope>
    <source>
        <strain evidence="1">Expedition CK06-06</strain>
    </source>
</reference>
<accession>X0SD93</accession>
<dbReference type="InterPro" id="IPR027417">
    <property type="entry name" value="P-loop_NTPase"/>
</dbReference>
<dbReference type="Gene3D" id="3.40.50.300">
    <property type="entry name" value="P-loop containing nucleotide triphosphate hydrolases"/>
    <property type="match status" value="1"/>
</dbReference>
<proteinExistence type="predicted"/>
<organism evidence="1">
    <name type="scientific">marine sediment metagenome</name>
    <dbReference type="NCBI Taxonomy" id="412755"/>
    <lineage>
        <taxon>unclassified sequences</taxon>
        <taxon>metagenomes</taxon>
        <taxon>ecological metagenomes</taxon>
    </lineage>
</organism>
<name>X0SD93_9ZZZZ</name>
<dbReference type="AlphaFoldDB" id="X0SD93"/>
<comment type="caution">
    <text evidence="1">The sequence shown here is derived from an EMBL/GenBank/DDBJ whole genome shotgun (WGS) entry which is preliminary data.</text>
</comment>
<gene>
    <name evidence="1" type="ORF">S01H1_05487</name>
</gene>
<dbReference type="EMBL" id="BARS01002858">
    <property type="protein sequence ID" value="GAF73897.1"/>
    <property type="molecule type" value="Genomic_DNA"/>
</dbReference>